<accession>A0ABW5A1N4</accession>
<comment type="caution">
    <text evidence="3">The sequence shown here is derived from an EMBL/GenBank/DDBJ whole genome shotgun (WGS) entry which is preliminary data.</text>
</comment>
<dbReference type="InterPro" id="IPR005182">
    <property type="entry name" value="YdbS-like_PH"/>
</dbReference>
<dbReference type="PANTHER" id="PTHR34473">
    <property type="entry name" value="UPF0699 TRANSMEMBRANE PROTEIN YDBS"/>
    <property type="match status" value="1"/>
</dbReference>
<keyword evidence="1" id="KW-1133">Transmembrane helix</keyword>
<keyword evidence="1" id="KW-0812">Transmembrane</keyword>
<evidence type="ECO:0000259" key="2">
    <source>
        <dbReference type="Pfam" id="PF03703"/>
    </source>
</evidence>
<dbReference type="Pfam" id="PF03703">
    <property type="entry name" value="bPH_2"/>
    <property type="match status" value="1"/>
</dbReference>
<dbReference type="PANTHER" id="PTHR34473:SF2">
    <property type="entry name" value="UPF0699 TRANSMEMBRANE PROTEIN YDBT"/>
    <property type="match status" value="1"/>
</dbReference>
<sequence length="161" mass="18702">MRNPPIHEVDHRAVKVWRITALFTSLFYWLFPVGYYFLSKRVDVLPDWGLLLLLTLALIITLFEVIFVPIIRYRTWRYEITAEEIYLQHGVFVVRRSSIPMTRVQHVETAQGVLLRPYDLAVVSIFTAGGKHKIPALQVDVADNLRNKIAEFAKVVDDHDV</sequence>
<keyword evidence="4" id="KW-1185">Reference proteome</keyword>
<evidence type="ECO:0000256" key="1">
    <source>
        <dbReference type="SAM" id="Phobius"/>
    </source>
</evidence>
<name>A0ABW5A1N4_9BACL</name>
<feature type="domain" description="YdbS-like PH" evidence="2">
    <location>
        <begin position="73"/>
        <end position="149"/>
    </location>
</feature>
<dbReference type="RefSeq" id="WP_386048879.1">
    <property type="nucleotide sequence ID" value="NZ_JBHUIO010000011.1"/>
</dbReference>
<dbReference type="EMBL" id="JBHUIO010000011">
    <property type="protein sequence ID" value="MFD2171780.1"/>
    <property type="molecule type" value="Genomic_DNA"/>
</dbReference>
<feature type="transmembrane region" description="Helical" evidence="1">
    <location>
        <begin position="50"/>
        <end position="71"/>
    </location>
</feature>
<reference evidence="4" key="1">
    <citation type="journal article" date="2019" name="Int. J. Syst. Evol. Microbiol.">
        <title>The Global Catalogue of Microorganisms (GCM) 10K type strain sequencing project: providing services to taxonomists for standard genome sequencing and annotation.</title>
        <authorList>
            <consortium name="The Broad Institute Genomics Platform"/>
            <consortium name="The Broad Institute Genome Sequencing Center for Infectious Disease"/>
            <person name="Wu L."/>
            <person name="Ma J."/>
        </authorList>
    </citation>
    <scope>NUCLEOTIDE SEQUENCE [LARGE SCALE GENOMIC DNA]</scope>
    <source>
        <strain evidence="4">CGMCC 1.13574</strain>
    </source>
</reference>
<organism evidence="3 4">
    <name type="scientific">Tumebacillus lipolyticus</name>
    <dbReference type="NCBI Taxonomy" id="1280370"/>
    <lineage>
        <taxon>Bacteria</taxon>
        <taxon>Bacillati</taxon>
        <taxon>Bacillota</taxon>
        <taxon>Bacilli</taxon>
        <taxon>Bacillales</taxon>
        <taxon>Alicyclobacillaceae</taxon>
        <taxon>Tumebacillus</taxon>
    </lineage>
</organism>
<dbReference type="Proteomes" id="UP001597343">
    <property type="component" value="Unassembled WGS sequence"/>
</dbReference>
<proteinExistence type="predicted"/>
<evidence type="ECO:0000313" key="3">
    <source>
        <dbReference type="EMBL" id="MFD2171780.1"/>
    </source>
</evidence>
<gene>
    <name evidence="3" type="ORF">ACFSOY_17595</name>
</gene>
<feature type="transmembrane region" description="Helical" evidence="1">
    <location>
        <begin position="21"/>
        <end position="38"/>
    </location>
</feature>
<protein>
    <submittedName>
        <fullName evidence="3">PH domain-containing protein</fullName>
    </submittedName>
</protein>
<keyword evidence="1" id="KW-0472">Membrane</keyword>
<evidence type="ECO:0000313" key="4">
    <source>
        <dbReference type="Proteomes" id="UP001597343"/>
    </source>
</evidence>